<feature type="transmembrane region" description="Helical" evidence="1">
    <location>
        <begin position="6"/>
        <end position="28"/>
    </location>
</feature>
<dbReference type="EMBL" id="BARU01007915">
    <property type="protein sequence ID" value="GAH34192.1"/>
    <property type="molecule type" value="Genomic_DNA"/>
</dbReference>
<feature type="transmembrane region" description="Helical" evidence="1">
    <location>
        <begin position="125"/>
        <end position="142"/>
    </location>
</feature>
<reference evidence="2" key="1">
    <citation type="journal article" date="2014" name="Front. Microbiol.">
        <title>High frequency of phylogenetically diverse reductive dehalogenase-homologous genes in deep subseafloor sedimentary metagenomes.</title>
        <authorList>
            <person name="Kawai M."/>
            <person name="Futagami T."/>
            <person name="Toyoda A."/>
            <person name="Takaki Y."/>
            <person name="Nishi S."/>
            <person name="Hori S."/>
            <person name="Arai W."/>
            <person name="Tsubouchi T."/>
            <person name="Morono Y."/>
            <person name="Uchiyama I."/>
            <person name="Ito T."/>
            <person name="Fujiyama A."/>
            <person name="Inagaki F."/>
            <person name="Takami H."/>
        </authorList>
    </citation>
    <scope>NUCLEOTIDE SEQUENCE</scope>
    <source>
        <strain evidence="2">Expedition CK06-06</strain>
    </source>
</reference>
<gene>
    <name evidence="2" type="ORF">S03H2_15555</name>
</gene>
<comment type="caution">
    <text evidence="2">The sequence shown here is derived from an EMBL/GenBank/DDBJ whole genome shotgun (WGS) entry which is preliminary data.</text>
</comment>
<evidence type="ECO:0000256" key="1">
    <source>
        <dbReference type="SAM" id="Phobius"/>
    </source>
</evidence>
<sequence length="146" mass="16599">MGLADILEFIGLFLLAATKFAVAVGVLVSPVTNYSYLESFLTLTTGGFTGIFFFYYFSNWVNKMITKLFQNKKKKKVFSKKVKRFINIKNKYGLIGIALITPVVISIPVGNFIASRFFSKKKYTLLFMLAGVVFWALILPIIKYTY</sequence>
<organism evidence="2">
    <name type="scientific">marine sediment metagenome</name>
    <dbReference type="NCBI Taxonomy" id="412755"/>
    <lineage>
        <taxon>unclassified sequences</taxon>
        <taxon>metagenomes</taxon>
        <taxon>ecological metagenomes</taxon>
    </lineage>
</organism>
<keyword evidence="1" id="KW-1133">Transmembrane helix</keyword>
<accession>X1ENP5</accession>
<evidence type="ECO:0000313" key="2">
    <source>
        <dbReference type="EMBL" id="GAH34192.1"/>
    </source>
</evidence>
<feature type="transmembrane region" description="Helical" evidence="1">
    <location>
        <begin position="92"/>
        <end position="113"/>
    </location>
</feature>
<dbReference type="AlphaFoldDB" id="X1ENP5"/>
<feature type="transmembrane region" description="Helical" evidence="1">
    <location>
        <begin position="40"/>
        <end position="58"/>
    </location>
</feature>
<keyword evidence="1" id="KW-0812">Transmembrane</keyword>
<protein>
    <submittedName>
        <fullName evidence="2">Uncharacterized protein</fullName>
    </submittedName>
</protein>
<keyword evidence="1" id="KW-0472">Membrane</keyword>
<name>X1ENP5_9ZZZZ</name>
<proteinExistence type="predicted"/>